<reference evidence="4" key="1">
    <citation type="submission" date="2016-10" db="EMBL/GenBank/DDBJ databases">
        <authorList>
            <person name="Varghese N."/>
            <person name="Submissions S."/>
        </authorList>
    </citation>
    <scope>NUCLEOTIDE SEQUENCE [LARGE SCALE GENOMIC DNA]</scope>
    <source>
        <strain evidence="4">CGMCC 4.6858</strain>
    </source>
</reference>
<keyword evidence="2" id="KW-0560">Oxidoreductase</keyword>
<dbReference type="PANTHER" id="PTHR44196">
    <property type="entry name" value="DEHYDROGENASE/REDUCTASE SDR FAMILY MEMBER 7B"/>
    <property type="match status" value="1"/>
</dbReference>
<dbReference type="Proteomes" id="UP000199034">
    <property type="component" value="Unassembled WGS sequence"/>
</dbReference>
<dbReference type="EMBL" id="FMZM01000004">
    <property type="protein sequence ID" value="SDC81351.1"/>
    <property type="molecule type" value="Genomic_DNA"/>
</dbReference>
<dbReference type="SUPFAM" id="SSF51735">
    <property type="entry name" value="NAD(P)-binding Rossmann-fold domains"/>
    <property type="match status" value="1"/>
</dbReference>
<dbReference type="CDD" id="cd05233">
    <property type="entry name" value="SDR_c"/>
    <property type="match status" value="1"/>
</dbReference>
<organism evidence="3 4">
    <name type="scientific">Nocardioides lianchengensis</name>
    <dbReference type="NCBI Taxonomy" id="1045774"/>
    <lineage>
        <taxon>Bacteria</taxon>
        <taxon>Bacillati</taxon>
        <taxon>Actinomycetota</taxon>
        <taxon>Actinomycetes</taxon>
        <taxon>Propionibacteriales</taxon>
        <taxon>Nocardioidaceae</taxon>
        <taxon>Nocardioides</taxon>
    </lineage>
</organism>
<dbReference type="Pfam" id="PF00106">
    <property type="entry name" value="adh_short"/>
    <property type="match status" value="1"/>
</dbReference>
<comment type="similarity">
    <text evidence="1">Belongs to the short-chain dehydrogenases/reductases (SDR) family.</text>
</comment>
<dbReference type="PANTHER" id="PTHR44196:SF1">
    <property type="entry name" value="DEHYDROGENASE_REDUCTASE SDR FAMILY MEMBER 7B"/>
    <property type="match status" value="1"/>
</dbReference>
<gene>
    <name evidence="3" type="ORF">SAMN05421872_10476</name>
</gene>
<dbReference type="GO" id="GO:0016020">
    <property type="term" value="C:membrane"/>
    <property type="evidence" value="ECO:0007669"/>
    <property type="project" value="TreeGrafter"/>
</dbReference>
<dbReference type="STRING" id="1045774.SAMN05421872_10476"/>
<evidence type="ECO:0000256" key="2">
    <source>
        <dbReference type="ARBA" id="ARBA00023002"/>
    </source>
</evidence>
<dbReference type="GO" id="GO:0016491">
    <property type="term" value="F:oxidoreductase activity"/>
    <property type="evidence" value="ECO:0007669"/>
    <property type="project" value="UniProtKB-KW"/>
</dbReference>
<evidence type="ECO:0000256" key="1">
    <source>
        <dbReference type="ARBA" id="ARBA00006484"/>
    </source>
</evidence>
<dbReference type="PRINTS" id="PR00081">
    <property type="entry name" value="GDHRDH"/>
</dbReference>
<keyword evidence="4" id="KW-1185">Reference proteome</keyword>
<dbReference type="InterPro" id="IPR036291">
    <property type="entry name" value="NAD(P)-bd_dom_sf"/>
</dbReference>
<evidence type="ECO:0000313" key="3">
    <source>
        <dbReference type="EMBL" id="SDC81351.1"/>
    </source>
</evidence>
<proteinExistence type="inferred from homology"/>
<dbReference type="InterPro" id="IPR002347">
    <property type="entry name" value="SDR_fam"/>
</dbReference>
<protein>
    <submittedName>
        <fullName evidence="3">NADP-dependent 3-hydroxy acid dehydrogenase YdfG</fullName>
    </submittedName>
</protein>
<name>A0A1G6PN03_9ACTN</name>
<accession>A0A1G6PN03</accession>
<evidence type="ECO:0000313" key="4">
    <source>
        <dbReference type="Proteomes" id="UP000199034"/>
    </source>
</evidence>
<sequence>MTGASRGIGRETALVLAREGYDVAFTARTEVEGTGTVPARTAAEGPLVHAVPGSLETTARELSSYGVRALPVRMDLHDLGSVRAAAATVLAEWDRVDLLVLNAISHVPHARLLDLDLDALSRSLEANHVHQVALVQTVLPAMVAAGGGTVVAVCSASAATDPPAPPGEGGWGLGYSSAKAAFGRIAGAVNAEYRAAGVRAFNVDPGFVVTESGAARGGTAAIADRGFDSSPADAVGRCAAWLATSPDADRFLGKVVWAPRLAESLGPPAAL</sequence>
<dbReference type="Gene3D" id="3.40.50.720">
    <property type="entry name" value="NAD(P)-binding Rossmann-like Domain"/>
    <property type="match status" value="1"/>
</dbReference>
<dbReference type="AlphaFoldDB" id="A0A1G6PN03"/>